<dbReference type="EMBL" id="CP042436">
    <property type="protein sequence ID" value="QEC64699.1"/>
    <property type="molecule type" value="Genomic_DNA"/>
</dbReference>
<dbReference type="RefSeq" id="WP_147033533.1">
    <property type="nucleotide sequence ID" value="NZ_CP042436.1"/>
</dbReference>
<dbReference type="OrthoDB" id="770510at2"/>
<keyword evidence="2" id="KW-1185">Reference proteome</keyword>
<sequence>MLSAGILKILDQEYPALIVKTICYGRLDLAFKTDSHGIPVLLFIGEKEASGKIKGECYTRKISFTSQGVVKNHWEHKGKAT</sequence>
<dbReference type="KEGG" id="mgin:FRZ54_19740"/>
<evidence type="ECO:0000313" key="1">
    <source>
        <dbReference type="EMBL" id="QEC64699.1"/>
    </source>
</evidence>
<accession>A0A5B8V0D6</accession>
<proteinExistence type="predicted"/>
<dbReference type="AlphaFoldDB" id="A0A5B8V0D6"/>
<dbReference type="Proteomes" id="UP000321479">
    <property type="component" value="Chromosome"/>
</dbReference>
<protein>
    <submittedName>
        <fullName evidence="1">Uncharacterized protein</fullName>
    </submittedName>
</protein>
<reference evidence="1 2" key="1">
    <citation type="journal article" date="2017" name="Curr. Microbiol.">
        <title>Mucilaginibacter ginsenosidivorans sp. nov., Isolated from Soil of Ginseng Field.</title>
        <authorList>
            <person name="Kim M.M."/>
            <person name="Siddiqi M.Z."/>
            <person name="Im W.T."/>
        </authorList>
    </citation>
    <scope>NUCLEOTIDE SEQUENCE [LARGE SCALE GENOMIC DNA]</scope>
    <source>
        <strain evidence="1 2">Gsoil 3017</strain>
    </source>
</reference>
<evidence type="ECO:0000313" key="2">
    <source>
        <dbReference type="Proteomes" id="UP000321479"/>
    </source>
</evidence>
<organism evidence="1 2">
    <name type="scientific">Mucilaginibacter ginsenosidivorans</name>
    <dbReference type="NCBI Taxonomy" id="398053"/>
    <lineage>
        <taxon>Bacteria</taxon>
        <taxon>Pseudomonadati</taxon>
        <taxon>Bacteroidota</taxon>
        <taxon>Sphingobacteriia</taxon>
        <taxon>Sphingobacteriales</taxon>
        <taxon>Sphingobacteriaceae</taxon>
        <taxon>Mucilaginibacter</taxon>
    </lineage>
</organism>
<gene>
    <name evidence="1" type="ORF">FRZ54_19740</name>
</gene>
<name>A0A5B8V0D6_9SPHI</name>